<organism evidence="6 7">
    <name type="scientific">Deinococcus rubellus</name>
    <dbReference type="NCBI Taxonomy" id="1889240"/>
    <lineage>
        <taxon>Bacteria</taxon>
        <taxon>Thermotogati</taxon>
        <taxon>Deinococcota</taxon>
        <taxon>Deinococci</taxon>
        <taxon>Deinococcales</taxon>
        <taxon>Deinococcaceae</taxon>
        <taxon>Deinococcus</taxon>
    </lineage>
</organism>
<dbReference type="PANTHER" id="PTHR43401">
    <property type="entry name" value="L-THREONINE 3-DEHYDROGENASE"/>
    <property type="match status" value="1"/>
</dbReference>
<dbReference type="InterPro" id="IPR020843">
    <property type="entry name" value="ER"/>
</dbReference>
<comment type="similarity">
    <text evidence="4">Belongs to the zinc-containing alcohol dehydrogenase family.</text>
</comment>
<sequence>MTQETHSLSGKMKGVVLPGNRGLEWREYDIPVPTGQQVLIKMKASSLCGSDLRAIYRPSDQGHGPEAYRGVIAGHEPCGIIEAAGPDVPVFKVGDRVVVYHIGGCGVCLECRRGYMISCSDPVRRRAYGWQRDGGHAPYMLADAANLVKLPNALSYVDGAIVACGFGTAYSACLRAAVSGCDRVLVTGLGPVGLGTALLARAMGAQVVGVESVPERRELAHSLGFTDLVSPSETALDELLDLSGGHGFEVAIDCSGAEAARHLCLEAAREWGRVVFVGEGGTASFAPSPLLIHKQLTLHGSWVCSLGEMMRLVELLERWQLHPETTVTHHFSLAQAQDAYELFDTGKTGKVVITWDEKVQGGPAIQPDA</sequence>
<keyword evidence="1 4" id="KW-0479">Metal-binding</keyword>
<name>A0ABY5YII4_9DEIO</name>
<dbReference type="InterPro" id="IPR011032">
    <property type="entry name" value="GroES-like_sf"/>
</dbReference>
<evidence type="ECO:0000256" key="3">
    <source>
        <dbReference type="ARBA" id="ARBA00023002"/>
    </source>
</evidence>
<dbReference type="EMBL" id="CP104213">
    <property type="protein sequence ID" value="UWX63951.1"/>
    <property type="molecule type" value="Genomic_DNA"/>
</dbReference>
<accession>A0ABY5YII4</accession>
<dbReference type="PANTHER" id="PTHR43401:SF5">
    <property type="entry name" value="ALCOHOL DEHYDROGENASE-RELATED"/>
    <property type="match status" value="1"/>
</dbReference>
<dbReference type="Pfam" id="PF08240">
    <property type="entry name" value="ADH_N"/>
    <property type="match status" value="1"/>
</dbReference>
<dbReference type="PROSITE" id="PS00059">
    <property type="entry name" value="ADH_ZINC"/>
    <property type="match status" value="1"/>
</dbReference>
<dbReference type="InterPro" id="IPR013154">
    <property type="entry name" value="ADH-like_N"/>
</dbReference>
<dbReference type="SUPFAM" id="SSF51735">
    <property type="entry name" value="NAD(P)-binding Rossmann-fold domains"/>
    <property type="match status" value="1"/>
</dbReference>
<gene>
    <name evidence="6" type="ORF">N0D28_14710</name>
</gene>
<feature type="domain" description="Enoyl reductase (ER)" evidence="5">
    <location>
        <begin position="19"/>
        <end position="353"/>
    </location>
</feature>
<evidence type="ECO:0000313" key="7">
    <source>
        <dbReference type="Proteomes" id="UP001060261"/>
    </source>
</evidence>
<dbReference type="CDD" id="cd08239">
    <property type="entry name" value="THR_DH_like"/>
    <property type="match status" value="1"/>
</dbReference>
<dbReference type="InterPro" id="IPR013149">
    <property type="entry name" value="ADH-like_C"/>
</dbReference>
<dbReference type="SUPFAM" id="SSF50129">
    <property type="entry name" value="GroES-like"/>
    <property type="match status" value="1"/>
</dbReference>
<dbReference type="Pfam" id="PF00107">
    <property type="entry name" value="ADH_zinc_N"/>
    <property type="match status" value="1"/>
</dbReference>
<evidence type="ECO:0000256" key="4">
    <source>
        <dbReference type="RuleBase" id="RU361277"/>
    </source>
</evidence>
<dbReference type="InterPro" id="IPR050129">
    <property type="entry name" value="Zn_alcohol_dh"/>
</dbReference>
<keyword evidence="2 4" id="KW-0862">Zinc</keyword>
<evidence type="ECO:0000313" key="6">
    <source>
        <dbReference type="EMBL" id="UWX63951.1"/>
    </source>
</evidence>
<dbReference type="Proteomes" id="UP001060261">
    <property type="component" value="Chromosome"/>
</dbReference>
<dbReference type="RefSeq" id="WP_260560228.1">
    <property type="nucleotide sequence ID" value="NZ_BAABEC010000141.1"/>
</dbReference>
<dbReference type="InterPro" id="IPR002328">
    <property type="entry name" value="ADH_Zn_CS"/>
</dbReference>
<keyword evidence="7" id="KW-1185">Reference proteome</keyword>
<reference evidence="6" key="1">
    <citation type="submission" date="2022-09" db="EMBL/GenBank/DDBJ databases">
        <title>genome sequence of Deinococcus rubellus.</title>
        <authorList>
            <person name="Srinivasan S."/>
        </authorList>
    </citation>
    <scope>NUCLEOTIDE SEQUENCE</scope>
    <source>
        <strain evidence="6">Ant6</strain>
    </source>
</reference>
<dbReference type="SMART" id="SM00829">
    <property type="entry name" value="PKS_ER"/>
    <property type="match status" value="1"/>
</dbReference>
<evidence type="ECO:0000259" key="5">
    <source>
        <dbReference type="SMART" id="SM00829"/>
    </source>
</evidence>
<keyword evidence="3" id="KW-0560">Oxidoreductase</keyword>
<dbReference type="Gene3D" id="3.90.180.10">
    <property type="entry name" value="Medium-chain alcohol dehydrogenases, catalytic domain"/>
    <property type="match status" value="1"/>
</dbReference>
<proteinExistence type="inferred from homology"/>
<dbReference type="InterPro" id="IPR036291">
    <property type="entry name" value="NAD(P)-bd_dom_sf"/>
</dbReference>
<evidence type="ECO:0000256" key="2">
    <source>
        <dbReference type="ARBA" id="ARBA00022833"/>
    </source>
</evidence>
<comment type="cofactor">
    <cofactor evidence="4">
        <name>Zn(2+)</name>
        <dbReference type="ChEBI" id="CHEBI:29105"/>
    </cofactor>
</comment>
<protein>
    <submittedName>
        <fullName evidence="6">Zinc-binding dehydrogenase</fullName>
    </submittedName>
</protein>
<evidence type="ECO:0000256" key="1">
    <source>
        <dbReference type="ARBA" id="ARBA00022723"/>
    </source>
</evidence>